<organism evidence="2 3">
    <name type="scientific">Flammeovirga yaeyamensis</name>
    <dbReference type="NCBI Taxonomy" id="367791"/>
    <lineage>
        <taxon>Bacteria</taxon>
        <taxon>Pseudomonadati</taxon>
        <taxon>Bacteroidota</taxon>
        <taxon>Cytophagia</taxon>
        <taxon>Cytophagales</taxon>
        <taxon>Flammeovirgaceae</taxon>
        <taxon>Flammeovirga</taxon>
    </lineage>
</organism>
<dbReference type="KEGG" id="fya:KMW28_03180"/>
<dbReference type="RefSeq" id="WP_169664928.1">
    <property type="nucleotide sequence ID" value="NZ_CP076132.1"/>
</dbReference>
<dbReference type="Proteomes" id="UP000678679">
    <property type="component" value="Chromosome 1"/>
</dbReference>
<keyword evidence="3" id="KW-1185">Reference proteome</keyword>
<keyword evidence="1" id="KW-0732">Signal</keyword>
<reference evidence="2 3" key="1">
    <citation type="submission" date="2021-05" db="EMBL/GenBank/DDBJ databases">
        <title>Comparative genomic studies on the polysaccharide-degrading batcterial strains of the Flammeovirga genus.</title>
        <authorList>
            <person name="Zewei F."/>
            <person name="Zheng Z."/>
            <person name="Yu L."/>
            <person name="Ruyue G."/>
            <person name="Yanhong M."/>
            <person name="Yuanyuan C."/>
            <person name="Jingyan G."/>
            <person name="Wenjun H."/>
        </authorList>
    </citation>
    <scope>NUCLEOTIDE SEQUENCE [LARGE SCALE GENOMIC DNA]</scope>
    <source>
        <strain evidence="2 3">NBRC:100898</strain>
    </source>
</reference>
<proteinExistence type="predicted"/>
<dbReference type="InterPro" id="IPR011990">
    <property type="entry name" value="TPR-like_helical_dom_sf"/>
</dbReference>
<dbReference type="AlphaFoldDB" id="A0AAX1N586"/>
<dbReference type="Gene3D" id="1.25.40.10">
    <property type="entry name" value="Tetratricopeptide repeat domain"/>
    <property type="match status" value="1"/>
</dbReference>
<evidence type="ECO:0000313" key="2">
    <source>
        <dbReference type="EMBL" id="QWG02592.1"/>
    </source>
</evidence>
<dbReference type="SUPFAM" id="SSF81901">
    <property type="entry name" value="HCP-like"/>
    <property type="match status" value="1"/>
</dbReference>
<gene>
    <name evidence="2" type="ORF">KMW28_03180</name>
</gene>
<evidence type="ECO:0008006" key="4">
    <source>
        <dbReference type="Google" id="ProtNLM"/>
    </source>
</evidence>
<sequence>MKSLKNIIALLIISLFTFGTSFADNVDNEITKLRESVENASANDWQLYANAAERCIELRSNLSEAYIWIERAIEIEPNASNLELKADYLVANGANEMAVEAYRTAILKGLSEKGYDVEKAQKKMLSVMR</sequence>
<name>A0AAX1N586_9BACT</name>
<feature type="chain" id="PRO_5043511261" description="Tetratricopeptide repeat protein" evidence="1">
    <location>
        <begin position="24"/>
        <end position="129"/>
    </location>
</feature>
<evidence type="ECO:0000313" key="3">
    <source>
        <dbReference type="Proteomes" id="UP000678679"/>
    </source>
</evidence>
<dbReference type="EMBL" id="CP076132">
    <property type="protein sequence ID" value="QWG02592.1"/>
    <property type="molecule type" value="Genomic_DNA"/>
</dbReference>
<evidence type="ECO:0000256" key="1">
    <source>
        <dbReference type="SAM" id="SignalP"/>
    </source>
</evidence>
<protein>
    <recommendedName>
        <fullName evidence="4">Tetratricopeptide repeat protein</fullName>
    </recommendedName>
</protein>
<accession>A0AAX1N586</accession>
<feature type="signal peptide" evidence="1">
    <location>
        <begin position="1"/>
        <end position="23"/>
    </location>
</feature>